<dbReference type="OrthoDB" id="5385104at2"/>
<dbReference type="Proteomes" id="UP000001508">
    <property type="component" value="Chromosome"/>
</dbReference>
<dbReference type="KEGG" id="dak:DaAHT2_1976"/>
<keyword evidence="3" id="KW-1185">Reference proteome</keyword>
<dbReference type="Pfam" id="PF17963">
    <property type="entry name" value="Big_9"/>
    <property type="match status" value="1"/>
</dbReference>
<dbReference type="Gene3D" id="2.60.40.3440">
    <property type="match status" value="1"/>
</dbReference>
<name>D6Z529_DESAT</name>
<feature type="region of interest" description="Disordered" evidence="1">
    <location>
        <begin position="1"/>
        <end position="252"/>
    </location>
</feature>
<gene>
    <name evidence="2" type="ordered locus">DaAHT2_1976</name>
</gene>
<dbReference type="RefSeq" id="WP_013164177.1">
    <property type="nucleotide sequence ID" value="NC_014216.1"/>
</dbReference>
<feature type="compositionally biased region" description="Acidic residues" evidence="1">
    <location>
        <begin position="98"/>
        <end position="126"/>
    </location>
</feature>
<accession>D6Z529</accession>
<dbReference type="InParanoid" id="D6Z529"/>
<evidence type="ECO:0000313" key="2">
    <source>
        <dbReference type="EMBL" id="ADH86654.1"/>
    </source>
</evidence>
<sequence length="657" mass="71500">MADDKDVKDFGDIDNWLADLDGDEPDQTASVAVSGSDGDELDQADIDQLLSGGGAEESGAQEDSVELDQDDIDSLFGDGPQGEVPEPSVAAEAFPGEQDTEPEAPQEEIGDEFEDLFAEEFEEEAPADQPQTEPDEPEAAVEAAGDEKPPEEAASSAPASPPAGDGGEAVPAEAGGEKEKDPFDFDDGEFDIEGFDFDDDIPDIPDENMLESSREGKRETAEEEDIFADTPSDTGAPVTGEAGEAEETAAGEDWKKRFAGWLPASFDKSAINKSTIGASLFSLLLLVGAAYWLLGRDEEPELAIPPQVREKLVEALEPERPEPVLPPVAKAERFRMEQPGAAVSLQLRAEAADGAPLAYEIVTPPRHGRLSGEPPRITYLPNPDFPGEDSFVFRATDGRLASEPARVAIVGPSLRAKEDEKVLPEEVEEVLTLAPEQPLIRVRDLQLSTSSTKPLKIDWAAIWRRDNPVPFAGVRVEIMEQDLRGRLHRPDPAHHLYEPDPYFQGEESLVYRFHYAGQRSKPRRLTMQVESGNPPPTIRLAPLAAAYPVGETVILDARETLAVQPQELHFQWRQLSGTTVHLESLVDNDALVRFVAPSAFAHLASPKVVLEVTAIDRHTGLQESKTVAIGTSSRRQSALWQGEPAAERPRNSPLWGY</sequence>
<evidence type="ECO:0000256" key="1">
    <source>
        <dbReference type="SAM" id="MobiDB-lite"/>
    </source>
</evidence>
<feature type="compositionally biased region" description="Acidic residues" evidence="1">
    <location>
        <begin position="59"/>
        <end position="73"/>
    </location>
</feature>
<evidence type="ECO:0000313" key="3">
    <source>
        <dbReference type="Proteomes" id="UP000001508"/>
    </source>
</evidence>
<reference evidence="3" key="1">
    <citation type="submission" date="2010-02" db="EMBL/GenBank/DDBJ databases">
        <title>Complete sequence of Desulfurivibrio alkaliphilus AHT2.</title>
        <authorList>
            <consortium name="US DOE Joint Genome Institute"/>
            <person name="Pitluck S."/>
            <person name="Chertkov O."/>
            <person name="Detter J.C."/>
            <person name="Han C."/>
            <person name="Tapia R."/>
            <person name="Larimer F."/>
            <person name="Land M."/>
            <person name="Hauser L."/>
            <person name="Kyrpides N."/>
            <person name="Mikhailova N."/>
            <person name="Sorokin D.Y."/>
            <person name="Muyzer G."/>
            <person name="Woyke T."/>
        </authorList>
    </citation>
    <scope>NUCLEOTIDE SEQUENCE [LARGE SCALE GENOMIC DNA]</scope>
    <source>
        <strain evidence="3">DSM 19089 / UNIQEM U267 / AHT2</strain>
    </source>
</reference>
<feature type="compositionally biased region" description="Basic and acidic residues" evidence="1">
    <location>
        <begin position="1"/>
        <end position="11"/>
    </location>
</feature>
<dbReference type="HOGENOM" id="CLU_417227_0_0_7"/>
<protein>
    <submittedName>
        <fullName evidence="2">Uncharacterized protein</fullName>
    </submittedName>
</protein>
<dbReference type="AlphaFoldDB" id="D6Z529"/>
<proteinExistence type="predicted"/>
<feature type="compositionally biased region" description="Acidic residues" evidence="1">
    <location>
        <begin position="184"/>
        <end position="209"/>
    </location>
</feature>
<dbReference type="eggNOG" id="COG1345">
    <property type="taxonomic scope" value="Bacteria"/>
</dbReference>
<feature type="region of interest" description="Disordered" evidence="1">
    <location>
        <begin position="633"/>
        <end position="657"/>
    </location>
</feature>
<dbReference type="STRING" id="589865.DaAHT2_1976"/>
<dbReference type="EMBL" id="CP001940">
    <property type="protein sequence ID" value="ADH86654.1"/>
    <property type="molecule type" value="Genomic_DNA"/>
</dbReference>
<organism evidence="2 3">
    <name type="scientific">Desulfurivibrio alkaliphilus (strain DSM 19089 / UNIQEM U267 / AHT2)</name>
    <dbReference type="NCBI Taxonomy" id="589865"/>
    <lineage>
        <taxon>Bacteria</taxon>
        <taxon>Pseudomonadati</taxon>
        <taxon>Thermodesulfobacteriota</taxon>
        <taxon>Desulfobulbia</taxon>
        <taxon>Desulfobulbales</taxon>
        <taxon>Desulfobulbaceae</taxon>
        <taxon>Desulfurivibrio</taxon>
    </lineage>
</organism>